<dbReference type="EMBL" id="CP076128">
    <property type="protein sequence ID" value="QWG07590.1"/>
    <property type="molecule type" value="Genomic_DNA"/>
</dbReference>
<reference evidence="2 3" key="1">
    <citation type="submission" date="2021-05" db="EMBL/GenBank/DDBJ databases">
        <title>Comparative genomic studies on the polysaccharide-degrading batcterial strains of the Flammeovirga genus.</title>
        <authorList>
            <person name="Zewei F."/>
            <person name="Zheng Z."/>
            <person name="Yu L."/>
            <person name="Ruyue G."/>
            <person name="Yanhong M."/>
            <person name="Yuanyuan C."/>
            <person name="Jingyan G."/>
            <person name="Wenjun H."/>
        </authorList>
    </citation>
    <scope>NUCLEOTIDE SEQUENCE [LARGE SCALE GENOMIC DNA]</scope>
    <source>
        <strain evidence="2 3">YS10</strain>
    </source>
</reference>
<feature type="chain" id="PRO_5046366376" description="Lipoprotein" evidence="1">
    <location>
        <begin position="22"/>
        <end position="106"/>
    </location>
</feature>
<feature type="signal peptide" evidence="1">
    <location>
        <begin position="1"/>
        <end position="21"/>
    </location>
</feature>
<evidence type="ECO:0008006" key="4">
    <source>
        <dbReference type="Google" id="ProtNLM"/>
    </source>
</evidence>
<protein>
    <recommendedName>
        <fullName evidence="4">Lipoprotein</fullName>
    </recommendedName>
</protein>
<organism evidence="2 3">
    <name type="scientific">Flammeovirga kamogawensis</name>
    <dbReference type="NCBI Taxonomy" id="373891"/>
    <lineage>
        <taxon>Bacteria</taxon>
        <taxon>Pseudomonadati</taxon>
        <taxon>Bacteroidota</taxon>
        <taxon>Cytophagia</taxon>
        <taxon>Cytophagales</taxon>
        <taxon>Flammeovirgaceae</taxon>
        <taxon>Flammeovirga</taxon>
    </lineage>
</organism>
<dbReference type="RefSeq" id="WP_144074978.1">
    <property type="nucleotide sequence ID" value="NZ_CP076128.1"/>
</dbReference>
<keyword evidence="1" id="KW-0732">Signal</keyword>
<dbReference type="Proteomes" id="UP000682802">
    <property type="component" value="Chromosome 1"/>
</dbReference>
<evidence type="ECO:0000256" key="1">
    <source>
        <dbReference type="SAM" id="SignalP"/>
    </source>
</evidence>
<name>A0ABX8GVH6_9BACT</name>
<evidence type="ECO:0000313" key="2">
    <source>
        <dbReference type="EMBL" id="QWG07590.1"/>
    </source>
</evidence>
<proteinExistence type="predicted"/>
<accession>A0ABX8GVH6</accession>
<dbReference type="PROSITE" id="PS51257">
    <property type="entry name" value="PROKAR_LIPOPROTEIN"/>
    <property type="match status" value="1"/>
</dbReference>
<keyword evidence="3" id="KW-1185">Reference proteome</keyword>
<gene>
    <name evidence="2" type="ORF">KM029_01230</name>
</gene>
<evidence type="ECO:0000313" key="3">
    <source>
        <dbReference type="Proteomes" id="UP000682802"/>
    </source>
</evidence>
<sequence length="106" mass="12060">MRKIFLLVTLIPLLFIASCSSDEEVIPCNEMEIEEAFALYNSLQTNLDVTCEKKIEEYQNLYNLGTNNRDCVIDVIKDKYSSNSKEAGVFLDNVLRNIKVDIDTGC</sequence>